<dbReference type="PANTHER" id="PTHR46796:SF7">
    <property type="entry name" value="ARAC FAMILY TRANSCRIPTIONAL REGULATOR"/>
    <property type="match status" value="1"/>
</dbReference>
<keyword evidence="2" id="KW-0238">DNA-binding</keyword>
<name>A0A919CM32_9GAMM</name>
<dbReference type="Proteomes" id="UP000644693">
    <property type="component" value="Unassembled WGS sequence"/>
</dbReference>
<keyword evidence="1" id="KW-0805">Transcription regulation</keyword>
<accession>A0A919CM32</accession>
<evidence type="ECO:0000256" key="1">
    <source>
        <dbReference type="ARBA" id="ARBA00023015"/>
    </source>
</evidence>
<evidence type="ECO:0000313" key="6">
    <source>
        <dbReference type="Proteomes" id="UP000644693"/>
    </source>
</evidence>
<organism evidence="5 6">
    <name type="scientific">Parahalioglobus pacificus</name>
    <dbReference type="NCBI Taxonomy" id="930806"/>
    <lineage>
        <taxon>Bacteria</taxon>
        <taxon>Pseudomonadati</taxon>
        <taxon>Pseudomonadota</taxon>
        <taxon>Gammaproteobacteria</taxon>
        <taxon>Cellvibrionales</taxon>
        <taxon>Halieaceae</taxon>
        <taxon>Parahalioglobus</taxon>
    </lineage>
</organism>
<dbReference type="PROSITE" id="PS01124">
    <property type="entry name" value="HTH_ARAC_FAMILY_2"/>
    <property type="match status" value="1"/>
</dbReference>
<reference evidence="5" key="1">
    <citation type="journal article" date="2014" name="Int. J. Syst. Evol. Microbiol.">
        <title>Complete genome sequence of Corynebacterium casei LMG S-19264T (=DSM 44701T), isolated from a smear-ripened cheese.</title>
        <authorList>
            <consortium name="US DOE Joint Genome Institute (JGI-PGF)"/>
            <person name="Walter F."/>
            <person name="Albersmeier A."/>
            <person name="Kalinowski J."/>
            <person name="Ruckert C."/>
        </authorList>
    </citation>
    <scope>NUCLEOTIDE SEQUENCE</scope>
    <source>
        <strain evidence="5">KCTC 23430</strain>
    </source>
</reference>
<sequence length="150" mass="16104">MSNDGDTTTRMVCGFFEFSSPALLPVLKALPEVVLLEAAKNSVDDRAGRLVDMMLEELRNDSSGAYAAIDQMASLLFIQVLREAATSGTLTTGLIVALSDPHLGRALIAIHTGPEESWTVDSLASRAAMSRSSFSSRFADVVGYSPMKYL</sequence>
<dbReference type="EMBL" id="BMYM01000002">
    <property type="protein sequence ID" value="GHD36156.1"/>
    <property type="molecule type" value="Genomic_DNA"/>
</dbReference>
<dbReference type="Gene3D" id="1.10.10.60">
    <property type="entry name" value="Homeodomain-like"/>
    <property type="match status" value="1"/>
</dbReference>
<dbReference type="InterPro" id="IPR032783">
    <property type="entry name" value="AraC_lig"/>
</dbReference>
<evidence type="ECO:0000256" key="2">
    <source>
        <dbReference type="ARBA" id="ARBA00023125"/>
    </source>
</evidence>
<evidence type="ECO:0000313" key="5">
    <source>
        <dbReference type="EMBL" id="GHD36156.1"/>
    </source>
</evidence>
<proteinExistence type="predicted"/>
<evidence type="ECO:0000259" key="4">
    <source>
        <dbReference type="PROSITE" id="PS01124"/>
    </source>
</evidence>
<dbReference type="AlphaFoldDB" id="A0A919CM32"/>
<evidence type="ECO:0000256" key="3">
    <source>
        <dbReference type="ARBA" id="ARBA00023163"/>
    </source>
</evidence>
<feature type="domain" description="HTH araC/xylS-type" evidence="4">
    <location>
        <begin position="104"/>
        <end position="150"/>
    </location>
</feature>
<keyword evidence="3" id="KW-0804">Transcription</keyword>
<gene>
    <name evidence="5" type="ORF">GCM10007053_24230</name>
</gene>
<reference evidence="5" key="2">
    <citation type="submission" date="2020-09" db="EMBL/GenBank/DDBJ databases">
        <authorList>
            <person name="Sun Q."/>
            <person name="Kim S."/>
        </authorList>
    </citation>
    <scope>NUCLEOTIDE SEQUENCE</scope>
    <source>
        <strain evidence="5">KCTC 23430</strain>
    </source>
</reference>
<dbReference type="GO" id="GO:0043565">
    <property type="term" value="F:sequence-specific DNA binding"/>
    <property type="evidence" value="ECO:0007669"/>
    <property type="project" value="InterPro"/>
</dbReference>
<dbReference type="InterPro" id="IPR018060">
    <property type="entry name" value="HTH_AraC"/>
</dbReference>
<dbReference type="SUPFAM" id="SSF46689">
    <property type="entry name" value="Homeodomain-like"/>
    <property type="match status" value="1"/>
</dbReference>
<dbReference type="Pfam" id="PF12852">
    <property type="entry name" value="Cupin_6"/>
    <property type="match status" value="1"/>
</dbReference>
<comment type="caution">
    <text evidence="5">The sequence shown here is derived from an EMBL/GenBank/DDBJ whole genome shotgun (WGS) entry which is preliminary data.</text>
</comment>
<dbReference type="PANTHER" id="PTHR46796">
    <property type="entry name" value="HTH-TYPE TRANSCRIPTIONAL ACTIVATOR RHAS-RELATED"/>
    <property type="match status" value="1"/>
</dbReference>
<dbReference type="GO" id="GO:0003700">
    <property type="term" value="F:DNA-binding transcription factor activity"/>
    <property type="evidence" value="ECO:0007669"/>
    <property type="project" value="InterPro"/>
</dbReference>
<keyword evidence="6" id="KW-1185">Reference proteome</keyword>
<protein>
    <recommendedName>
        <fullName evidence="4">HTH araC/xylS-type domain-containing protein</fullName>
    </recommendedName>
</protein>
<dbReference type="InterPro" id="IPR009057">
    <property type="entry name" value="Homeodomain-like_sf"/>
</dbReference>
<dbReference type="InterPro" id="IPR050204">
    <property type="entry name" value="AraC_XylS_family_regulators"/>
</dbReference>